<dbReference type="InterPro" id="IPR000524">
    <property type="entry name" value="Tscrpt_reg_HTH_GntR"/>
</dbReference>
<keyword evidence="2" id="KW-0238">DNA-binding</keyword>
<dbReference type="CDD" id="cd07377">
    <property type="entry name" value="WHTH_GntR"/>
    <property type="match status" value="1"/>
</dbReference>
<dbReference type="PANTHER" id="PTHR43537">
    <property type="entry name" value="TRANSCRIPTIONAL REGULATOR, GNTR FAMILY"/>
    <property type="match status" value="1"/>
</dbReference>
<keyword evidence="1" id="KW-0805">Transcription regulation</keyword>
<dbReference type="AlphaFoldDB" id="A0A4Y8UGH0"/>
<dbReference type="Gene3D" id="1.10.10.10">
    <property type="entry name" value="Winged helix-like DNA-binding domain superfamily/Winged helix DNA-binding domain"/>
    <property type="match status" value="1"/>
</dbReference>
<evidence type="ECO:0000259" key="4">
    <source>
        <dbReference type="PROSITE" id="PS50949"/>
    </source>
</evidence>
<dbReference type="PROSITE" id="PS50949">
    <property type="entry name" value="HTH_GNTR"/>
    <property type="match status" value="1"/>
</dbReference>
<evidence type="ECO:0000256" key="3">
    <source>
        <dbReference type="ARBA" id="ARBA00023163"/>
    </source>
</evidence>
<dbReference type="EMBL" id="SPIA01000002">
    <property type="protein sequence ID" value="TFH67810.1"/>
    <property type="molecule type" value="Genomic_DNA"/>
</dbReference>
<dbReference type="InterPro" id="IPR008920">
    <property type="entry name" value="TF_FadR/GntR_C"/>
</dbReference>
<dbReference type="Gene3D" id="1.20.120.530">
    <property type="entry name" value="GntR ligand-binding domain-like"/>
    <property type="match status" value="1"/>
</dbReference>
<dbReference type="GO" id="GO:0003700">
    <property type="term" value="F:DNA-binding transcription factor activity"/>
    <property type="evidence" value="ECO:0007669"/>
    <property type="project" value="InterPro"/>
</dbReference>
<sequence>MSRPSSFSKLDHHPAYRVVSEKIRSAITSGELVAGDLLPTETELAEQFGVTRSTLREAIRLLEHGGLIGRADRKRLVVTLPQTEQIGRSVSSAMLMHKVTFRELWEVAMGLEPLAARLACANASSDEKSQLRSLWQRTCSAAEGGADHHQLLLECELEFHHRVAQATHNHALLQARAPLNDLFYPAWGAVIRALSPGARIVVAHRHVLEAIEHNQPEQAGLWMEKHMQDFRRGVELAELGFEQPVSG</sequence>
<dbReference type="OrthoDB" id="9028214at2"/>
<accession>A0A4Y8UGH0</accession>
<evidence type="ECO:0000256" key="1">
    <source>
        <dbReference type="ARBA" id="ARBA00023015"/>
    </source>
</evidence>
<dbReference type="SMART" id="SM00895">
    <property type="entry name" value="FCD"/>
    <property type="match status" value="1"/>
</dbReference>
<dbReference type="Proteomes" id="UP000298133">
    <property type="component" value="Unassembled WGS sequence"/>
</dbReference>
<reference evidence="5 6" key="1">
    <citation type="submission" date="2019-03" db="EMBL/GenBank/DDBJ databases">
        <title>Draft genome of Gammaproteobacteria bacterium LSUCC0057, a member of the SAR92 clade.</title>
        <authorList>
            <person name="Lanclos V.C."/>
            <person name="Doiron C."/>
            <person name="Henson M.W."/>
            <person name="Thrash J.C."/>
        </authorList>
    </citation>
    <scope>NUCLEOTIDE SEQUENCE [LARGE SCALE GENOMIC DNA]</scope>
    <source>
        <strain evidence="5 6">LSUCC0057</strain>
    </source>
</reference>
<feature type="domain" description="HTH gntR-type" evidence="4">
    <location>
        <begin position="13"/>
        <end position="81"/>
    </location>
</feature>
<dbReference type="Pfam" id="PF07729">
    <property type="entry name" value="FCD"/>
    <property type="match status" value="1"/>
</dbReference>
<evidence type="ECO:0000313" key="5">
    <source>
        <dbReference type="EMBL" id="TFH67810.1"/>
    </source>
</evidence>
<dbReference type="SMART" id="SM00345">
    <property type="entry name" value="HTH_GNTR"/>
    <property type="match status" value="1"/>
</dbReference>
<evidence type="ECO:0000256" key="2">
    <source>
        <dbReference type="ARBA" id="ARBA00023125"/>
    </source>
</evidence>
<keyword evidence="6" id="KW-1185">Reference proteome</keyword>
<proteinExistence type="predicted"/>
<dbReference type="InterPro" id="IPR011711">
    <property type="entry name" value="GntR_C"/>
</dbReference>
<dbReference type="PANTHER" id="PTHR43537:SF5">
    <property type="entry name" value="UXU OPERON TRANSCRIPTIONAL REGULATOR"/>
    <property type="match status" value="1"/>
</dbReference>
<dbReference type="PRINTS" id="PR00035">
    <property type="entry name" value="HTHGNTR"/>
</dbReference>
<dbReference type="SUPFAM" id="SSF48008">
    <property type="entry name" value="GntR ligand-binding domain-like"/>
    <property type="match status" value="1"/>
</dbReference>
<dbReference type="Pfam" id="PF00392">
    <property type="entry name" value="GntR"/>
    <property type="match status" value="1"/>
</dbReference>
<name>A0A4Y8UGH0_9GAMM</name>
<protein>
    <submittedName>
        <fullName evidence="5">FadR family transcriptional regulator</fullName>
    </submittedName>
</protein>
<dbReference type="InterPro" id="IPR036390">
    <property type="entry name" value="WH_DNA-bd_sf"/>
</dbReference>
<gene>
    <name evidence="5" type="ORF">E3W66_06050</name>
</gene>
<comment type="caution">
    <text evidence="5">The sequence shown here is derived from an EMBL/GenBank/DDBJ whole genome shotgun (WGS) entry which is preliminary data.</text>
</comment>
<dbReference type="SUPFAM" id="SSF46785">
    <property type="entry name" value="Winged helix' DNA-binding domain"/>
    <property type="match status" value="1"/>
</dbReference>
<dbReference type="GO" id="GO:0003677">
    <property type="term" value="F:DNA binding"/>
    <property type="evidence" value="ECO:0007669"/>
    <property type="project" value="UniProtKB-KW"/>
</dbReference>
<organism evidence="5 6">
    <name type="scientific">Gammaproteobacteria bacterium LSUCC0057</name>
    <dbReference type="NCBI Taxonomy" id="2559237"/>
    <lineage>
        <taxon>Bacteria</taxon>
        <taxon>Pseudomonadati</taxon>
        <taxon>Pseudomonadota</taxon>
        <taxon>Gammaproteobacteria</taxon>
        <taxon>Cellvibrionales</taxon>
        <taxon>Porticoccaceae</taxon>
        <taxon>SAR92 clade</taxon>
    </lineage>
</organism>
<keyword evidence="3" id="KW-0804">Transcription</keyword>
<evidence type="ECO:0000313" key="6">
    <source>
        <dbReference type="Proteomes" id="UP000298133"/>
    </source>
</evidence>
<dbReference type="InterPro" id="IPR036388">
    <property type="entry name" value="WH-like_DNA-bd_sf"/>
</dbReference>